<dbReference type="RefSeq" id="WP_185112873.1">
    <property type="nucleotide sequence ID" value="NZ_BAAAXY010000269.1"/>
</dbReference>
<keyword evidence="2" id="KW-1185">Reference proteome</keyword>
<sequence length="56" mass="6294">MTISETDRRAAVTFGRLAGERGMPVTVCPYPVRGDDRARALRLLWMRTYARHTSGA</sequence>
<dbReference type="EMBL" id="JACHMI010000002">
    <property type="protein sequence ID" value="MBB6557290.1"/>
    <property type="molecule type" value="Genomic_DNA"/>
</dbReference>
<gene>
    <name evidence="1" type="ORF">HD593_012180</name>
</gene>
<organism evidence="1 2">
    <name type="scientific">Nonomuraea rubra</name>
    <dbReference type="NCBI Taxonomy" id="46180"/>
    <lineage>
        <taxon>Bacteria</taxon>
        <taxon>Bacillati</taxon>
        <taxon>Actinomycetota</taxon>
        <taxon>Actinomycetes</taxon>
        <taxon>Streptosporangiales</taxon>
        <taxon>Streptosporangiaceae</taxon>
        <taxon>Nonomuraea</taxon>
    </lineage>
</organism>
<dbReference type="AlphaFoldDB" id="A0A7X0P8M8"/>
<evidence type="ECO:0000313" key="2">
    <source>
        <dbReference type="Proteomes" id="UP000565579"/>
    </source>
</evidence>
<dbReference type="NCBIfam" id="NF041887">
    <property type="entry name" value="Rmf_like_phage"/>
    <property type="match status" value="1"/>
</dbReference>
<dbReference type="Proteomes" id="UP000565579">
    <property type="component" value="Unassembled WGS sequence"/>
</dbReference>
<dbReference type="NCBIfam" id="NF041886">
    <property type="entry name" value="Rmf_CrpP_fam"/>
    <property type="match status" value="1"/>
</dbReference>
<protein>
    <submittedName>
        <fullName evidence="1">Uncharacterized protein</fullName>
    </submittedName>
</protein>
<comment type="caution">
    <text evidence="1">The sequence shown here is derived from an EMBL/GenBank/DDBJ whole genome shotgun (WGS) entry which is preliminary data.</text>
</comment>
<evidence type="ECO:0000313" key="1">
    <source>
        <dbReference type="EMBL" id="MBB6557290.1"/>
    </source>
</evidence>
<accession>A0A7X0P8M8</accession>
<name>A0A7X0P8M8_9ACTN</name>
<reference evidence="1 2" key="1">
    <citation type="submission" date="2020-08" db="EMBL/GenBank/DDBJ databases">
        <title>Sequencing the genomes of 1000 actinobacteria strains.</title>
        <authorList>
            <person name="Klenk H.-P."/>
        </authorList>
    </citation>
    <scope>NUCLEOTIDE SEQUENCE [LARGE SCALE GENOMIC DNA]</scope>
    <source>
        <strain evidence="1 2">DSM 43768</strain>
    </source>
</reference>
<proteinExistence type="predicted"/>